<evidence type="ECO:0000256" key="1">
    <source>
        <dbReference type="PIRSR" id="PIRSR001359-1"/>
    </source>
</evidence>
<dbReference type="PIRSF" id="PIRSF001359">
    <property type="entry name" value="F_bP_aldolase_II"/>
    <property type="match status" value="1"/>
</dbReference>
<dbReference type="RefSeq" id="WP_146885342.1">
    <property type="nucleotide sequence ID" value="NZ_BJXB01000012.1"/>
</dbReference>
<dbReference type="NCBIfam" id="TIGR00167">
    <property type="entry name" value="cbbA"/>
    <property type="match status" value="1"/>
</dbReference>
<gene>
    <name evidence="4" type="ORF">DC3_28820</name>
</gene>
<name>A0A511N421_DEIC1</name>
<comment type="caution">
    <text evidence="4">The sequence shown here is derived from an EMBL/GenBank/DDBJ whole genome shotgun (WGS) entry which is preliminary data.</text>
</comment>
<evidence type="ECO:0000256" key="3">
    <source>
        <dbReference type="PIRSR" id="PIRSR001359-3"/>
    </source>
</evidence>
<dbReference type="Proteomes" id="UP000321306">
    <property type="component" value="Unassembled WGS sequence"/>
</dbReference>
<feature type="binding site" evidence="3">
    <location>
        <position position="90"/>
    </location>
    <ligand>
        <name>Zn(2+)</name>
        <dbReference type="ChEBI" id="CHEBI:29105"/>
        <label>1</label>
        <note>catalytic</note>
    </ligand>
</feature>
<feature type="binding site" evidence="2">
    <location>
        <begin position="217"/>
        <end position="219"/>
    </location>
    <ligand>
        <name>dihydroxyacetone phosphate</name>
        <dbReference type="ChEBI" id="CHEBI:57642"/>
    </ligand>
</feature>
<feature type="binding site" evidence="3">
    <location>
        <position position="111"/>
    </location>
    <ligand>
        <name>Zn(2+)</name>
        <dbReference type="ChEBI" id="CHEBI:29105"/>
        <label>2</label>
    </ligand>
</feature>
<feature type="binding site" evidence="2">
    <location>
        <begin position="241"/>
        <end position="244"/>
    </location>
    <ligand>
        <name>dihydroxyacetone phosphate</name>
        <dbReference type="ChEBI" id="CHEBI:57642"/>
    </ligand>
</feature>
<proteinExistence type="predicted"/>
<sequence>MKIPGSSTLSDILPHAQKHGYGVAAFSARYLACIRPVMEAAQELQSPVIVEISQRELGWFQLTPMQFRNELAKVVRELNVTVPFCLHLDHSWELNVIQDAIDAGFNSVMIDASSRPFTENVALTRIVVDMAHRAGVSVEAELGKLTTTDKMESENDEEMYTDPEEAQHFVELTGCDALAVSIGTAHGVYPVKNPKIDFDRLRAIRQRVGDLPIVLHGGSGLPPETVHTAMQIPEGGTTKMNIATDLEVALLAAMGGLERMTSAELDALDPELRAKGRQAVKDTAIDKIRNFVRSENRAWENTH</sequence>
<dbReference type="CDD" id="cd00947">
    <property type="entry name" value="TBP_aldolase_IIB"/>
    <property type="match status" value="1"/>
</dbReference>
<keyword evidence="3" id="KW-0479">Metal-binding</keyword>
<dbReference type="AlphaFoldDB" id="A0A511N421"/>
<feature type="binding site" evidence="3">
    <location>
        <position position="216"/>
    </location>
    <ligand>
        <name>Zn(2+)</name>
        <dbReference type="ChEBI" id="CHEBI:29105"/>
        <label>1</label>
        <note>catalytic</note>
    </ligand>
</feature>
<dbReference type="SUPFAM" id="SSF51569">
    <property type="entry name" value="Aldolase"/>
    <property type="match status" value="1"/>
</dbReference>
<feature type="binding site" evidence="3">
    <location>
        <position position="141"/>
    </location>
    <ligand>
        <name>Zn(2+)</name>
        <dbReference type="ChEBI" id="CHEBI:29105"/>
        <label>2</label>
    </ligand>
</feature>
<dbReference type="InterPro" id="IPR013785">
    <property type="entry name" value="Aldolase_TIM"/>
</dbReference>
<keyword evidence="5" id="KW-1185">Reference proteome</keyword>
<dbReference type="GO" id="GO:0016832">
    <property type="term" value="F:aldehyde-lyase activity"/>
    <property type="evidence" value="ECO:0007669"/>
    <property type="project" value="InterPro"/>
</dbReference>
<dbReference type="EMBL" id="BJXB01000012">
    <property type="protein sequence ID" value="GEM47247.1"/>
    <property type="molecule type" value="Genomic_DNA"/>
</dbReference>
<dbReference type="GO" id="GO:0005975">
    <property type="term" value="P:carbohydrate metabolic process"/>
    <property type="evidence" value="ECO:0007669"/>
    <property type="project" value="InterPro"/>
</dbReference>
<dbReference type="OrthoDB" id="9803995at2"/>
<accession>A0A511N421</accession>
<protein>
    <submittedName>
        <fullName evidence="4">Fructose-bisphosphate aldolase</fullName>
    </submittedName>
</protein>
<dbReference type="PANTHER" id="PTHR30304">
    <property type="entry name" value="D-TAGATOSE-1,6-BISPHOSPHATE ALDOLASE"/>
    <property type="match status" value="1"/>
</dbReference>
<feature type="active site" description="Proton donor" evidence="1">
    <location>
        <position position="89"/>
    </location>
</feature>
<dbReference type="InterPro" id="IPR050246">
    <property type="entry name" value="Class_II_FBP_aldolase"/>
</dbReference>
<organism evidence="4 5">
    <name type="scientific">Deinococcus cellulosilyticus (strain DSM 18568 / NBRC 106333 / KACC 11606 / 5516J-15)</name>
    <dbReference type="NCBI Taxonomy" id="1223518"/>
    <lineage>
        <taxon>Bacteria</taxon>
        <taxon>Thermotogati</taxon>
        <taxon>Deinococcota</taxon>
        <taxon>Deinococci</taxon>
        <taxon>Deinococcales</taxon>
        <taxon>Deinococcaceae</taxon>
        <taxon>Deinococcus</taxon>
    </lineage>
</organism>
<dbReference type="InterPro" id="IPR000771">
    <property type="entry name" value="FBA_II"/>
</dbReference>
<keyword evidence="3" id="KW-0862">Zinc</keyword>
<dbReference type="GO" id="GO:0008270">
    <property type="term" value="F:zinc ion binding"/>
    <property type="evidence" value="ECO:0007669"/>
    <property type="project" value="InterPro"/>
</dbReference>
<evidence type="ECO:0000313" key="5">
    <source>
        <dbReference type="Proteomes" id="UP000321306"/>
    </source>
</evidence>
<comment type="cofactor">
    <cofactor evidence="3">
        <name>Zn(2+)</name>
        <dbReference type="ChEBI" id="CHEBI:29105"/>
    </cofactor>
    <text evidence="3">Binds 2 Zn(2+) ions per subunit. One is catalytic and the other provides a structural contribution.</text>
</comment>
<dbReference type="PANTHER" id="PTHR30304:SF0">
    <property type="entry name" value="D-TAGATOSE-1,6-BISPHOSPHATE ALDOLASE SUBUNIT GATY-RELATED"/>
    <property type="match status" value="1"/>
</dbReference>
<evidence type="ECO:0000313" key="4">
    <source>
        <dbReference type="EMBL" id="GEM47247.1"/>
    </source>
</evidence>
<evidence type="ECO:0000256" key="2">
    <source>
        <dbReference type="PIRSR" id="PIRSR001359-2"/>
    </source>
</evidence>
<reference evidence="4 5" key="1">
    <citation type="submission" date="2019-07" db="EMBL/GenBank/DDBJ databases">
        <title>Whole genome shotgun sequence of Deinococcus cellulosilyticus NBRC 106333.</title>
        <authorList>
            <person name="Hosoyama A."/>
            <person name="Uohara A."/>
            <person name="Ohji S."/>
            <person name="Ichikawa N."/>
        </authorList>
    </citation>
    <scope>NUCLEOTIDE SEQUENCE [LARGE SCALE GENOMIC DNA]</scope>
    <source>
        <strain evidence="4 5">NBRC 106333</strain>
    </source>
</reference>
<feature type="binding site" evidence="3">
    <location>
        <position position="186"/>
    </location>
    <ligand>
        <name>Zn(2+)</name>
        <dbReference type="ChEBI" id="CHEBI:29105"/>
        <label>1</label>
        <note>catalytic</note>
    </ligand>
</feature>
<dbReference type="Pfam" id="PF01116">
    <property type="entry name" value="F_bP_aldolase"/>
    <property type="match status" value="1"/>
</dbReference>
<dbReference type="Gene3D" id="3.20.20.70">
    <property type="entry name" value="Aldolase class I"/>
    <property type="match status" value="1"/>
</dbReference>
<feature type="binding site" evidence="2">
    <location>
        <position position="187"/>
    </location>
    <ligand>
        <name>dihydroxyacetone phosphate</name>
        <dbReference type="ChEBI" id="CHEBI:57642"/>
    </ligand>
</feature>